<accession>A0A518IE07</accession>
<reference evidence="1 2" key="1">
    <citation type="submission" date="2019-03" db="EMBL/GenBank/DDBJ databases">
        <title>Deep-cultivation of Planctomycetes and their phenomic and genomic characterization uncovers novel biology.</title>
        <authorList>
            <person name="Wiegand S."/>
            <person name="Jogler M."/>
            <person name="Boedeker C."/>
            <person name="Pinto D."/>
            <person name="Vollmers J."/>
            <person name="Rivas-Marin E."/>
            <person name="Kohn T."/>
            <person name="Peeters S.H."/>
            <person name="Heuer A."/>
            <person name="Rast P."/>
            <person name="Oberbeckmann S."/>
            <person name="Bunk B."/>
            <person name="Jeske O."/>
            <person name="Meyerdierks A."/>
            <person name="Storesund J.E."/>
            <person name="Kallscheuer N."/>
            <person name="Luecker S."/>
            <person name="Lage O.M."/>
            <person name="Pohl T."/>
            <person name="Merkel B.J."/>
            <person name="Hornburger P."/>
            <person name="Mueller R.-W."/>
            <person name="Bruemmer F."/>
            <person name="Labrenz M."/>
            <person name="Spormann A.M."/>
            <person name="Op den Camp H."/>
            <person name="Overmann J."/>
            <person name="Amann R."/>
            <person name="Jetten M.S.M."/>
            <person name="Mascher T."/>
            <person name="Medema M.H."/>
            <person name="Devos D.P."/>
            <person name="Kaster A.-K."/>
            <person name="Ovreas L."/>
            <person name="Rohde M."/>
            <person name="Galperin M.Y."/>
            <person name="Jogler C."/>
        </authorList>
    </citation>
    <scope>NUCLEOTIDE SEQUENCE [LARGE SCALE GENOMIC DNA]</scope>
    <source>
        <strain evidence="1 2">Enr17</strain>
    </source>
</reference>
<organism evidence="1 2">
    <name type="scientific">Gimesia fumaroli</name>
    <dbReference type="NCBI Taxonomy" id="2527976"/>
    <lineage>
        <taxon>Bacteria</taxon>
        <taxon>Pseudomonadati</taxon>
        <taxon>Planctomycetota</taxon>
        <taxon>Planctomycetia</taxon>
        <taxon>Planctomycetales</taxon>
        <taxon>Planctomycetaceae</taxon>
        <taxon>Gimesia</taxon>
    </lineage>
</organism>
<dbReference type="KEGG" id="gfm:Enr17x_33970"/>
<dbReference type="RefSeq" id="WP_145310503.1">
    <property type="nucleotide sequence ID" value="NZ_CP037452.1"/>
</dbReference>
<sequence length="88" mass="10122">MTVITTLLDEQHTKQGITESYGFRWKVELDLCCIKDSLNLGHRCKAPATIRCELWTTMLGYNLIRTTAVDVALLHQKRPRQISFTATR</sequence>
<dbReference type="EMBL" id="CP037452">
    <property type="protein sequence ID" value="QDV51341.1"/>
    <property type="molecule type" value="Genomic_DNA"/>
</dbReference>
<dbReference type="OrthoDB" id="276532at2"/>
<dbReference type="Proteomes" id="UP000318313">
    <property type="component" value="Chromosome"/>
</dbReference>
<name>A0A518IE07_9PLAN</name>
<evidence type="ECO:0000313" key="1">
    <source>
        <dbReference type="EMBL" id="QDV51341.1"/>
    </source>
</evidence>
<proteinExistence type="predicted"/>
<gene>
    <name evidence="1" type="ORF">Enr17x_33970</name>
</gene>
<protein>
    <recommendedName>
        <fullName evidence="3">Transposase DDE domain-containing protein</fullName>
    </recommendedName>
</protein>
<evidence type="ECO:0008006" key="3">
    <source>
        <dbReference type="Google" id="ProtNLM"/>
    </source>
</evidence>
<keyword evidence="2" id="KW-1185">Reference proteome</keyword>
<evidence type="ECO:0000313" key="2">
    <source>
        <dbReference type="Proteomes" id="UP000318313"/>
    </source>
</evidence>
<dbReference type="AlphaFoldDB" id="A0A518IE07"/>